<dbReference type="InterPro" id="IPR000866">
    <property type="entry name" value="AhpC/TSA"/>
</dbReference>
<dbReference type="InterPro" id="IPR036249">
    <property type="entry name" value="Thioredoxin-like_sf"/>
</dbReference>
<dbReference type="AlphaFoldDB" id="A0A2T0X3W1"/>
<dbReference type="GO" id="GO:0016853">
    <property type="term" value="F:isomerase activity"/>
    <property type="evidence" value="ECO:0007669"/>
    <property type="project" value="UniProtKB-KW"/>
</dbReference>
<comment type="caution">
    <text evidence="3">The sequence shown here is derived from an EMBL/GenBank/DDBJ whole genome shotgun (WGS) entry which is preliminary data.</text>
</comment>
<dbReference type="RefSeq" id="WP_106161210.1">
    <property type="nucleotide sequence ID" value="NZ_PVTT01000002.1"/>
</dbReference>
<dbReference type="InterPro" id="IPR013766">
    <property type="entry name" value="Thioredoxin_domain"/>
</dbReference>
<evidence type="ECO:0000259" key="2">
    <source>
        <dbReference type="PROSITE" id="PS51352"/>
    </source>
</evidence>
<gene>
    <name evidence="3" type="ORF">BCF33_2517</name>
</gene>
<dbReference type="PANTHER" id="PTHR42852">
    <property type="entry name" value="THIOL:DISULFIDE INTERCHANGE PROTEIN DSBE"/>
    <property type="match status" value="1"/>
</dbReference>
<dbReference type="Pfam" id="PF00578">
    <property type="entry name" value="AhpC-TSA"/>
    <property type="match status" value="1"/>
</dbReference>
<keyword evidence="1" id="KW-0676">Redox-active center</keyword>
<evidence type="ECO:0000313" key="4">
    <source>
        <dbReference type="Proteomes" id="UP000238801"/>
    </source>
</evidence>
<proteinExistence type="predicted"/>
<name>A0A2T0X3W1_9RHOB</name>
<dbReference type="CDD" id="cd02966">
    <property type="entry name" value="TlpA_like_family"/>
    <property type="match status" value="1"/>
</dbReference>
<evidence type="ECO:0000313" key="3">
    <source>
        <dbReference type="EMBL" id="PRY93636.1"/>
    </source>
</evidence>
<dbReference type="PROSITE" id="PS51352">
    <property type="entry name" value="THIOREDOXIN_2"/>
    <property type="match status" value="1"/>
</dbReference>
<dbReference type="SUPFAM" id="SSF52833">
    <property type="entry name" value="Thioredoxin-like"/>
    <property type="match status" value="1"/>
</dbReference>
<organism evidence="3 4">
    <name type="scientific">Hasllibacter halocynthiae</name>
    <dbReference type="NCBI Taxonomy" id="595589"/>
    <lineage>
        <taxon>Bacteria</taxon>
        <taxon>Pseudomonadati</taxon>
        <taxon>Pseudomonadota</taxon>
        <taxon>Alphaproteobacteria</taxon>
        <taxon>Rhodobacterales</taxon>
        <taxon>Roseobacteraceae</taxon>
        <taxon>Hasllibacter</taxon>
    </lineage>
</organism>
<reference evidence="3 4" key="1">
    <citation type="submission" date="2018-03" db="EMBL/GenBank/DDBJ databases">
        <title>Genomic Encyclopedia of Archaeal and Bacterial Type Strains, Phase II (KMG-II): from individual species to whole genera.</title>
        <authorList>
            <person name="Goeker M."/>
        </authorList>
    </citation>
    <scope>NUCLEOTIDE SEQUENCE [LARGE SCALE GENOMIC DNA]</scope>
    <source>
        <strain evidence="3 4">DSM 29318</strain>
    </source>
</reference>
<dbReference type="EMBL" id="PVTT01000002">
    <property type="protein sequence ID" value="PRY93636.1"/>
    <property type="molecule type" value="Genomic_DNA"/>
</dbReference>
<dbReference type="InterPro" id="IPR017937">
    <property type="entry name" value="Thioredoxin_CS"/>
</dbReference>
<protein>
    <submittedName>
        <fullName evidence="3">Thiol-disulfide isomerase/thioredoxin</fullName>
    </submittedName>
</protein>
<dbReference type="OrthoDB" id="9799347at2"/>
<keyword evidence="3" id="KW-0413">Isomerase</keyword>
<dbReference type="GO" id="GO:0016209">
    <property type="term" value="F:antioxidant activity"/>
    <property type="evidence" value="ECO:0007669"/>
    <property type="project" value="InterPro"/>
</dbReference>
<dbReference type="Gene3D" id="3.40.30.10">
    <property type="entry name" value="Glutaredoxin"/>
    <property type="match status" value="1"/>
</dbReference>
<dbReference type="PROSITE" id="PS00194">
    <property type="entry name" value="THIOREDOXIN_1"/>
    <property type="match status" value="1"/>
</dbReference>
<evidence type="ECO:0000256" key="1">
    <source>
        <dbReference type="ARBA" id="ARBA00023284"/>
    </source>
</evidence>
<dbReference type="GO" id="GO:0015036">
    <property type="term" value="F:disulfide oxidoreductase activity"/>
    <property type="evidence" value="ECO:0007669"/>
    <property type="project" value="UniProtKB-ARBA"/>
</dbReference>
<accession>A0A2T0X3W1</accession>
<sequence length="176" mass="17898">MRRRALLIAGGGAALIAVAGAWTLWPSDGIPRRGDMAKLRPPGPEGALPAGAVPLAPRLTLVNFWATWCAPCREEMPALARAHGMLAPKGIGVVLVASDRSPPERIEAFLADAGAGALPNVPDPDGALRRAAGAAGLPTTLILGPGGDEVARLPGTARWDGADALATIRALADTVS</sequence>
<keyword evidence="4" id="KW-1185">Reference proteome</keyword>
<feature type="domain" description="Thioredoxin" evidence="2">
    <location>
        <begin position="37"/>
        <end position="173"/>
    </location>
</feature>
<dbReference type="InterPro" id="IPR050553">
    <property type="entry name" value="Thioredoxin_ResA/DsbE_sf"/>
</dbReference>
<dbReference type="PANTHER" id="PTHR42852:SF18">
    <property type="entry name" value="CHROMOSOME UNDETERMINED SCAFFOLD_47, WHOLE GENOME SHOTGUN SEQUENCE"/>
    <property type="match status" value="1"/>
</dbReference>
<dbReference type="Proteomes" id="UP000238801">
    <property type="component" value="Unassembled WGS sequence"/>
</dbReference>